<dbReference type="PANTHER" id="PTHR46508:SF1">
    <property type="entry name" value="PHD FINGER FAMILY PROTEIN"/>
    <property type="match status" value="1"/>
</dbReference>
<feature type="non-terminal residue" evidence="4">
    <location>
        <position position="1"/>
    </location>
</feature>
<dbReference type="GO" id="GO:0005634">
    <property type="term" value="C:nucleus"/>
    <property type="evidence" value="ECO:0007669"/>
    <property type="project" value="UniProtKB-SubCell"/>
</dbReference>
<dbReference type="Proteomes" id="UP000236291">
    <property type="component" value="Unassembled WGS sequence"/>
</dbReference>
<name>A0A2K3JPA1_TRIPR</name>
<dbReference type="InterPro" id="IPR018501">
    <property type="entry name" value="DDT_dom"/>
</dbReference>
<sequence>SSSGTIGVPEPSVSHLFSIYGFLRSFSTQLFLHPFTLDEFVGALNSQVSNTLFDAIHFSLMRVLRDNLETLSAEGSELASHCLRNFGPTVWGLVLRNSEVKKVLNACKRENIYVDPLMAEVFGVRWALQLAIDQGINVFIHYDAANVVRHGKKT</sequence>
<protein>
    <submittedName>
        <fullName evidence="4">PHD finger family protein</fullName>
    </submittedName>
</protein>
<proteinExistence type="predicted"/>
<dbReference type="AlphaFoldDB" id="A0A2K3JPA1"/>
<comment type="subcellular location">
    <subcellularLocation>
        <location evidence="1">Nucleus</location>
    </subcellularLocation>
</comment>
<accession>A0A2K3JPA1</accession>
<reference evidence="4 5" key="1">
    <citation type="journal article" date="2014" name="Am. J. Bot.">
        <title>Genome assembly and annotation for red clover (Trifolium pratense; Fabaceae).</title>
        <authorList>
            <person name="Istvanek J."/>
            <person name="Jaros M."/>
            <person name="Krenek A."/>
            <person name="Repkova J."/>
        </authorList>
    </citation>
    <scope>NUCLEOTIDE SEQUENCE [LARGE SCALE GENOMIC DNA]</scope>
    <source>
        <strain evidence="5">cv. Tatra</strain>
        <tissue evidence="4">Young leaves</tissue>
    </source>
</reference>
<feature type="domain" description="DDT" evidence="3">
    <location>
        <begin position="10"/>
        <end position="70"/>
    </location>
</feature>
<comment type="caution">
    <text evidence="4">The sequence shown here is derived from an EMBL/GenBank/DDBJ whole genome shotgun (WGS) entry which is preliminary data.</text>
</comment>
<evidence type="ECO:0000313" key="4">
    <source>
        <dbReference type="EMBL" id="PNX55854.1"/>
    </source>
</evidence>
<evidence type="ECO:0000256" key="1">
    <source>
        <dbReference type="ARBA" id="ARBA00004123"/>
    </source>
</evidence>
<evidence type="ECO:0000256" key="2">
    <source>
        <dbReference type="ARBA" id="ARBA00023242"/>
    </source>
</evidence>
<gene>
    <name evidence="4" type="ORF">L195_g049487</name>
</gene>
<dbReference type="STRING" id="57577.A0A2K3JPA1"/>
<dbReference type="SUPFAM" id="SSF53098">
    <property type="entry name" value="Ribonuclease H-like"/>
    <property type="match status" value="1"/>
</dbReference>
<dbReference type="PROSITE" id="PS50827">
    <property type="entry name" value="DDT"/>
    <property type="match status" value="1"/>
</dbReference>
<dbReference type="SMART" id="SM00571">
    <property type="entry name" value="DDT"/>
    <property type="match status" value="1"/>
</dbReference>
<dbReference type="PANTHER" id="PTHR46508">
    <property type="entry name" value="PHD FINGER FAMILY PROTEIN"/>
    <property type="match status" value="1"/>
</dbReference>
<dbReference type="Pfam" id="PF02791">
    <property type="entry name" value="DDT"/>
    <property type="match status" value="1"/>
</dbReference>
<dbReference type="InterPro" id="IPR012337">
    <property type="entry name" value="RNaseH-like_sf"/>
</dbReference>
<evidence type="ECO:0000259" key="3">
    <source>
        <dbReference type="PROSITE" id="PS50827"/>
    </source>
</evidence>
<dbReference type="EMBL" id="ASHM01073074">
    <property type="protein sequence ID" value="PNX55854.1"/>
    <property type="molecule type" value="Genomic_DNA"/>
</dbReference>
<evidence type="ECO:0000313" key="5">
    <source>
        <dbReference type="Proteomes" id="UP000236291"/>
    </source>
</evidence>
<keyword evidence="2" id="KW-0539">Nucleus</keyword>
<organism evidence="4 5">
    <name type="scientific">Trifolium pratense</name>
    <name type="common">Red clover</name>
    <dbReference type="NCBI Taxonomy" id="57577"/>
    <lineage>
        <taxon>Eukaryota</taxon>
        <taxon>Viridiplantae</taxon>
        <taxon>Streptophyta</taxon>
        <taxon>Embryophyta</taxon>
        <taxon>Tracheophyta</taxon>
        <taxon>Spermatophyta</taxon>
        <taxon>Magnoliopsida</taxon>
        <taxon>eudicotyledons</taxon>
        <taxon>Gunneridae</taxon>
        <taxon>Pentapetalae</taxon>
        <taxon>rosids</taxon>
        <taxon>fabids</taxon>
        <taxon>Fabales</taxon>
        <taxon>Fabaceae</taxon>
        <taxon>Papilionoideae</taxon>
        <taxon>50 kb inversion clade</taxon>
        <taxon>NPAAA clade</taxon>
        <taxon>Hologalegina</taxon>
        <taxon>IRL clade</taxon>
        <taxon>Trifolieae</taxon>
        <taxon>Trifolium</taxon>
    </lineage>
</organism>
<reference evidence="4 5" key="2">
    <citation type="journal article" date="2017" name="Front. Plant Sci.">
        <title>Gene Classification and Mining of Molecular Markers Useful in Red Clover (Trifolium pratense) Breeding.</title>
        <authorList>
            <person name="Istvanek J."/>
            <person name="Dluhosova J."/>
            <person name="Dluhos P."/>
            <person name="Patkova L."/>
            <person name="Nedelnik J."/>
            <person name="Repkova J."/>
        </authorList>
    </citation>
    <scope>NUCLEOTIDE SEQUENCE [LARGE SCALE GENOMIC DNA]</scope>
    <source>
        <strain evidence="5">cv. Tatra</strain>
        <tissue evidence="4">Young leaves</tissue>
    </source>
</reference>